<sequence>MTYTTSTTRTKATYYNLPGIEGMDKDEGPSAGSDRGLKKQKTSKDAEPTISPKTKDSSPRSFKGTKSQPKSFGKFIHEKEPEFKVGDTNTPQDQEGNQEPTDPDWNKDKTPQKGPTQNLLMTLVASTSNVFRFNDRVIALEKDVAELKNDSLHIQATICVFLLYPLVKDNLLVLYGVNDDLQNLAKVLIGNKFLLPRQFNGSSYGQHKLRNQFWDMVAYKGEKDLVCELMLPNRSISAVRECLSAAREIYAAPNFGPNFG</sequence>
<evidence type="ECO:0000256" key="1">
    <source>
        <dbReference type="SAM" id="MobiDB-lite"/>
    </source>
</evidence>
<feature type="non-terminal residue" evidence="2">
    <location>
        <position position="260"/>
    </location>
</feature>
<reference evidence="2" key="1">
    <citation type="journal article" date="2019" name="Sci. Rep.">
        <title>Draft genome of Tanacetum cinerariifolium, the natural source of mosquito coil.</title>
        <authorList>
            <person name="Yamashiro T."/>
            <person name="Shiraishi A."/>
            <person name="Satake H."/>
            <person name="Nakayama K."/>
        </authorList>
    </citation>
    <scope>NUCLEOTIDE SEQUENCE</scope>
</reference>
<dbReference type="EMBL" id="BKCJ010340190">
    <property type="protein sequence ID" value="GEZ90663.1"/>
    <property type="molecule type" value="Genomic_DNA"/>
</dbReference>
<dbReference type="AlphaFoldDB" id="A0A699IW08"/>
<protein>
    <submittedName>
        <fullName evidence="2">Uncharacterized protein</fullName>
    </submittedName>
</protein>
<proteinExistence type="predicted"/>
<feature type="region of interest" description="Disordered" evidence="1">
    <location>
        <begin position="1"/>
        <end position="116"/>
    </location>
</feature>
<feature type="compositionally biased region" description="Low complexity" evidence="1">
    <location>
        <begin position="1"/>
        <end position="15"/>
    </location>
</feature>
<feature type="compositionally biased region" description="Basic and acidic residues" evidence="1">
    <location>
        <begin position="75"/>
        <end position="85"/>
    </location>
</feature>
<evidence type="ECO:0000313" key="2">
    <source>
        <dbReference type="EMBL" id="GEZ90663.1"/>
    </source>
</evidence>
<feature type="compositionally biased region" description="Basic and acidic residues" evidence="1">
    <location>
        <begin position="42"/>
        <end position="58"/>
    </location>
</feature>
<comment type="caution">
    <text evidence="2">The sequence shown here is derived from an EMBL/GenBank/DDBJ whole genome shotgun (WGS) entry which is preliminary data.</text>
</comment>
<organism evidence="2">
    <name type="scientific">Tanacetum cinerariifolium</name>
    <name type="common">Dalmatian daisy</name>
    <name type="synonym">Chrysanthemum cinerariifolium</name>
    <dbReference type="NCBI Taxonomy" id="118510"/>
    <lineage>
        <taxon>Eukaryota</taxon>
        <taxon>Viridiplantae</taxon>
        <taxon>Streptophyta</taxon>
        <taxon>Embryophyta</taxon>
        <taxon>Tracheophyta</taxon>
        <taxon>Spermatophyta</taxon>
        <taxon>Magnoliopsida</taxon>
        <taxon>eudicotyledons</taxon>
        <taxon>Gunneridae</taxon>
        <taxon>Pentapetalae</taxon>
        <taxon>asterids</taxon>
        <taxon>campanulids</taxon>
        <taxon>Asterales</taxon>
        <taxon>Asteraceae</taxon>
        <taxon>Asteroideae</taxon>
        <taxon>Anthemideae</taxon>
        <taxon>Anthemidinae</taxon>
        <taxon>Tanacetum</taxon>
    </lineage>
</organism>
<gene>
    <name evidence="2" type="ORF">Tci_562636</name>
</gene>
<feature type="compositionally biased region" description="Polar residues" evidence="1">
    <location>
        <begin position="87"/>
        <end position="100"/>
    </location>
</feature>
<accession>A0A699IW08</accession>
<name>A0A699IW08_TANCI</name>